<dbReference type="SUPFAM" id="SSF56784">
    <property type="entry name" value="HAD-like"/>
    <property type="match status" value="1"/>
</dbReference>
<dbReference type="GO" id="GO:0000287">
    <property type="term" value="F:magnesium ion binding"/>
    <property type="evidence" value="ECO:0007669"/>
    <property type="project" value="TreeGrafter"/>
</dbReference>
<dbReference type="InterPro" id="IPR023214">
    <property type="entry name" value="HAD_sf"/>
</dbReference>
<organism evidence="1 2">
    <name type="scientific">Companilactobacillus suantsaicola</name>
    <dbReference type="NCBI Taxonomy" id="2487723"/>
    <lineage>
        <taxon>Bacteria</taxon>
        <taxon>Bacillati</taxon>
        <taxon>Bacillota</taxon>
        <taxon>Bacilli</taxon>
        <taxon>Lactobacillales</taxon>
        <taxon>Lactobacillaceae</taxon>
        <taxon>Companilactobacillus</taxon>
    </lineage>
</organism>
<dbReference type="NCBIfam" id="TIGR01484">
    <property type="entry name" value="HAD-SF-IIB"/>
    <property type="match status" value="1"/>
</dbReference>
<dbReference type="NCBIfam" id="TIGR00099">
    <property type="entry name" value="Cof-subfamily"/>
    <property type="match status" value="1"/>
</dbReference>
<dbReference type="PROSITE" id="PS01229">
    <property type="entry name" value="COF_2"/>
    <property type="match status" value="1"/>
</dbReference>
<dbReference type="CDD" id="cd07516">
    <property type="entry name" value="HAD_Pase"/>
    <property type="match status" value="1"/>
</dbReference>
<proteinExistence type="predicted"/>
<keyword evidence="2" id="KW-1185">Reference proteome</keyword>
<dbReference type="Gene3D" id="3.40.50.1000">
    <property type="entry name" value="HAD superfamily/HAD-like"/>
    <property type="match status" value="1"/>
</dbReference>
<dbReference type="GO" id="GO:0005829">
    <property type="term" value="C:cytosol"/>
    <property type="evidence" value="ECO:0007669"/>
    <property type="project" value="TreeGrafter"/>
</dbReference>
<dbReference type="PANTHER" id="PTHR10000:SF8">
    <property type="entry name" value="HAD SUPERFAMILY HYDROLASE-LIKE, TYPE 3"/>
    <property type="match status" value="1"/>
</dbReference>
<evidence type="ECO:0000313" key="1">
    <source>
        <dbReference type="EMBL" id="TGD21911.1"/>
    </source>
</evidence>
<dbReference type="Gene3D" id="3.30.1240.10">
    <property type="match status" value="1"/>
</dbReference>
<dbReference type="InterPro" id="IPR036412">
    <property type="entry name" value="HAD-like_sf"/>
</dbReference>
<dbReference type="Pfam" id="PF08282">
    <property type="entry name" value="Hydrolase_3"/>
    <property type="match status" value="1"/>
</dbReference>
<dbReference type="SFLD" id="SFLDG01140">
    <property type="entry name" value="C2.B:_Phosphomannomutase_and_P"/>
    <property type="match status" value="1"/>
</dbReference>
<evidence type="ECO:0000313" key="2">
    <source>
        <dbReference type="Proteomes" id="UP000298021"/>
    </source>
</evidence>
<sequence>MAVKLILSDIDGTILDDQNKIDSNLKDCIKQLNKKEIPFILASARSPQGMLALAEELDVMDNPIACFNGALVVKDLKEDNYTTILNHELDRTEVEHIFNLLKQKFPQVTINLYSGVTWYVEKIDKWVKIEADITKLVPIKTDLKDIIVNSQIPIHKLLLIGDTDQITKALKFFQTRFPKSAFYLSKDNYLEVTNKQVSKEKALRELAKIYRLDLSETMTLGDNFNDVPMLELAGLGVAMDNAPDEVKQSARVVTSSNNQNGVSFAIKKYALKEE</sequence>
<dbReference type="InterPro" id="IPR000150">
    <property type="entry name" value="Cof"/>
</dbReference>
<name>A0A4Z0JJH3_9LACO</name>
<dbReference type="AlphaFoldDB" id="A0A4Z0JJH3"/>
<reference evidence="1 2" key="1">
    <citation type="submission" date="2018-10" db="EMBL/GenBank/DDBJ databases">
        <title>Lactobacillus sp. R7 and Lactobacillus sp. R19 isolated from fermented mustard green product of Taiwan.</title>
        <authorList>
            <person name="Lin S.-T."/>
        </authorList>
    </citation>
    <scope>NUCLEOTIDE SEQUENCE [LARGE SCALE GENOMIC DNA]</scope>
    <source>
        <strain evidence="1 2">BCRC 81127</strain>
    </source>
</reference>
<dbReference type="Proteomes" id="UP000298021">
    <property type="component" value="Unassembled WGS sequence"/>
</dbReference>
<comment type="caution">
    <text evidence="1">The sequence shown here is derived from an EMBL/GenBank/DDBJ whole genome shotgun (WGS) entry which is preliminary data.</text>
</comment>
<accession>A0A4Z0JJH3</accession>
<gene>
    <name evidence="1" type="ORF">EGT49_10230</name>
</gene>
<dbReference type="InterPro" id="IPR006379">
    <property type="entry name" value="HAD-SF_hydro_IIB"/>
</dbReference>
<dbReference type="PRINTS" id="PR00119">
    <property type="entry name" value="CATATPASE"/>
</dbReference>
<dbReference type="PANTHER" id="PTHR10000">
    <property type="entry name" value="PHOSPHOSERINE PHOSPHATASE"/>
    <property type="match status" value="1"/>
</dbReference>
<protein>
    <submittedName>
        <fullName evidence="1">HAD family phosphatase</fullName>
    </submittedName>
</protein>
<dbReference type="OrthoDB" id="9790031at2"/>
<dbReference type="RefSeq" id="WP_135373979.1">
    <property type="nucleotide sequence ID" value="NZ_RKLY01000030.1"/>
</dbReference>
<dbReference type="SFLD" id="SFLDS00003">
    <property type="entry name" value="Haloacid_Dehalogenase"/>
    <property type="match status" value="1"/>
</dbReference>
<dbReference type="EMBL" id="RKLY01000030">
    <property type="protein sequence ID" value="TGD21911.1"/>
    <property type="molecule type" value="Genomic_DNA"/>
</dbReference>
<dbReference type="GO" id="GO:0016791">
    <property type="term" value="F:phosphatase activity"/>
    <property type="evidence" value="ECO:0007669"/>
    <property type="project" value="TreeGrafter"/>
</dbReference>